<feature type="transmembrane region" description="Helical" evidence="7">
    <location>
        <begin position="122"/>
        <end position="141"/>
    </location>
</feature>
<dbReference type="Proteomes" id="UP000464378">
    <property type="component" value="Chromosome"/>
</dbReference>
<dbReference type="KEGG" id="tim:GMBLW1_01470"/>
<evidence type="ECO:0000256" key="3">
    <source>
        <dbReference type="ARBA" id="ARBA00022692"/>
    </source>
</evidence>
<feature type="transmembrane region" description="Helical" evidence="7">
    <location>
        <begin position="494"/>
        <end position="512"/>
    </location>
</feature>
<reference evidence="9" key="1">
    <citation type="submission" date="2019-04" db="EMBL/GenBank/DDBJ databases">
        <authorList>
            <consortium name="Science for Life Laboratories"/>
        </authorList>
    </citation>
    <scope>NUCLEOTIDE SEQUENCE</scope>
    <source>
        <strain evidence="9">MBLW1</strain>
    </source>
</reference>
<evidence type="ECO:0000256" key="6">
    <source>
        <dbReference type="SAM" id="MobiDB-lite"/>
    </source>
</evidence>
<evidence type="ECO:0000313" key="10">
    <source>
        <dbReference type="Proteomes" id="UP000464378"/>
    </source>
</evidence>
<gene>
    <name evidence="9" type="ORF">GMBLW1_01470</name>
</gene>
<dbReference type="AlphaFoldDB" id="A0A6C2YRR5"/>
<feature type="transmembrane region" description="Helical" evidence="7">
    <location>
        <begin position="286"/>
        <end position="307"/>
    </location>
</feature>
<keyword evidence="10" id="KW-1185">Reference proteome</keyword>
<comment type="subcellular location">
    <subcellularLocation>
        <location evidence="1">Cell membrane</location>
        <topology evidence="1">Multi-pass membrane protein</topology>
    </subcellularLocation>
</comment>
<evidence type="ECO:0000313" key="9">
    <source>
        <dbReference type="EMBL" id="VIP03813.1"/>
    </source>
</evidence>
<feature type="transmembrane region" description="Helical" evidence="7">
    <location>
        <begin position="218"/>
        <end position="236"/>
    </location>
</feature>
<keyword evidence="3 7" id="KW-0812">Transmembrane</keyword>
<dbReference type="InterPro" id="IPR013525">
    <property type="entry name" value="ABC2_TM"/>
</dbReference>
<name>A0A6C2YRR5_9BACT</name>
<dbReference type="Pfam" id="PF12698">
    <property type="entry name" value="ABC2_membrane_3"/>
    <property type="match status" value="1"/>
</dbReference>
<organism evidence="9">
    <name type="scientific">Tuwongella immobilis</name>
    <dbReference type="NCBI Taxonomy" id="692036"/>
    <lineage>
        <taxon>Bacteria</taxon>
        <taxon>Pseudomonadati</taxon>
        <taxon>Planctomycetota</taxon>
        <taxon>Planctomycetia</taxon>
        <taxon>Gemmatales</taxon>
        <taxon>Gemmataceae</taxon>
        <taxon>Tuwongella</taxon>
    </lineage>
</organism>
<feature type="domain" description="ABC-2 type transporter transmembrane" evidence="8">
    <location>
        <begin position="324"/>
        <end position="462"/>
    </location>
</feature>
<evidence type="ECO:0000256" key="5">
    <source>
        <dbReference type="ARBA" id="ARBA00023136"/>
    </source>
</evidence>
<keyword evidence="4 7" id="KW-1133">Transmembrane helix</keyword>
<feature type="transmembrane region" description="Helical" evidence="7">
    <location>
        <begin position="411"/>
        <end position="432"/>
    </location>
</feature>
<dbReference type="EMBL" id="LR586016">
    <property type="protein sequence ID" value="VIP03813.1"/>
    <property type="molecule type" value="Genomic_DNA"/>
</dbReference>
<dbReference type="EMBL" id="LR593887">
    <property type="protein sequence ID" value="VTS04993.1"/>
    <property type="molecule type" value="Genomic_DNA"/>
</dbReference>
<dbReference type="PANTHER" id="PTHR30294:SF29">
    <property type="entry name" value="MULTIDRUG ABC TRANSPORTER PERMEASE YBHS-RELATED"/>
    <property type="match status" value="1"/>
</dbReference>
<feature type="transmembrane region" description="Helical" evidence="7">
    <location>
        <begin position="380"/>
        <end position="399"/>
    </location>
</feature>
<dbReference type="RefSeq" id="WP_162658967.1">
    <property type="nucleotide sequence ID" value="NZ_LR593887.1"/>
</dbReference>
<dbReference type="PANTHER" id="PTHR30294">
    <property type="entry name" value="MEMBRANE COMPONENT OF ABC TRANSPORTER YHHJ-RELATED"/>
    <property type="match status" value="1"/>
</dbReference>
<sequence length="518" mass="56244">MSSDLPIANPPVEPIEPTPPVAAEQGPSVMKANEPWFVRLLGTIGLMLTVVGLMVVLFNLAQGPRFISQNAGVFMLCLGLAGMLIHAVSDGDPQVRRMYGLVGVVLLGGSLLLGVIPKAGTYGAFFFPYGCATLLLSLLFLGSQARHEDDPAVSRWLGLVMLLGATVQLAVVLILAVAAPQYLPGFGLMLGMLGLAFAVATTFVWDSSSNQGFMIGRGLGLLGLIFLGYGILRSAFASTMPFLVPNGMILMALGVMFLVVALAMISDLSIVVLTRRELISFFYSPMAYLVILGVALSAWLNYFMFVQDVALRSDNGVGVPEPIVGDYIFKIMPVIFAIFVVPVLTMRLMAEESRTGTLEVLLTAPVSEWSVVLSKFLSCLMFYLFLWLPSLILLVYLFLVTGVGFDYRPVLSFMVGLVVTGATFVSMGLFCSSLTKNQIIAAVLTFFGMMVMLFAFFIQNMASIGATWREAAKHLSFLTIWIDSLGGRLPVRDLVLHGSVAAFWLYLTVKVIESRKWK</sequence>
<feature type="transmembrane region" description="Helical" evidence="7">
    <location>
        <begin position="248"/>
        <end position="274"/>
    </location>
</feature>
<feature type="transmembrane region" description="Helical" evidence="7">
    <location>
        <begin position="66"/>
        <end position="86"/>
    </location>
</feature>
<evidence type="ECO:0000256" key="2">
    <source>
        <dbReference type="ARBA" id="ARBA00022475"/>
    </source>
</evidence>
<feature type="transmembrane region" description="Helical" evidence="7">
    <location>
        <begin position="36"/>
        <end position="60"/>
    </location>
</feature>
<evidence type="ECO:0000256" key="7">
    <source>
        <dbReference type="SAM" id="Phobius"/>
    </source>
</evidence>
<accession>A0A6C2YRR5</accession>
<evidence type="ECO:0000256" key="1">
    <source>
        <dbReference type="ARBA" id="ARBA00004651"/>
    </source>
</evidence>
<feature type="transmembrane region" description="Helical" evidence="7">
    <location>
        <begin position="439"/>
        <end position="458"/>
    </location>
</feature>
<evidence type="ECO:0000259" key="8">
    <source>
        <dbReference type="Pfam" id="PF12698"/>
    </source>
</evidence>
<feature type="compositionally biased region" description="Pro residues" evidence="6">
    <location>
        <begin position="8"/>
        <end position="20"/>
    </location>
</feature>
<feature type="transmembrane region" description="Helical" evidence="7">
    <location>
        <begin position="98"/>
        <end position="116"/>
    </location>
</feature>
<keyword evidence="5 7" id="KW-0472">Membrane</keyword>
<feature type="transmembrane region" description="Helical" evidence="7">
    <location>
        <begin position="185"/>
        <end position="206"/>
    </location>
</feature>
<protein>
    <recommendedName>
        <fullName evidence="8">ABC-2 type transporter transmembrane domain-containing protein</fullName>
    </recommendedName>
</protein>
<proteinExistence type="predicted"/>
<dbReference type="GO" id="GO:0005886">
    <property type="term" value="C:plasma membrane"/>
    <property type="evidence" value="ECO:0007669"/>
    <property type="project" value="UniProtKB-SubCell"/>
</dbReference>
<dbReference type="InterPro" id="IPR051449">
    <property type="entry name" value="ABC-2_transporter_component"/>
</dbReference>
<feature type="region of interest" description="Disordered" evidence="6">
    <location>
        <begin position="1"/>
        <end position="26"/>
    </location>
</feature>
<evidence type="ECO:0000256" key="4">
    <source>
        <dbReference type="ARBA" id="ARBA00022989"/>
    </source>
</evidence>
<keyword evidence="2" id="KW-1003">Cell membrane</keyword>
<dbReference type="GO" id="GO:0140359">
    <property type="term" value="F:ABC-type transporter activity"/>
    <property type="evidence" value="ECO:0007669"/>
    <property type="project" value="InterPro"/>
</dbReference>
<dbReference type="InParanoid" id="A0A6C2YRR5"/>
<feature type="transmembrane region" description="Helical" evidence="7">
    <location>
        <begin position="153"/>
        <end position="179"/>
    </location>
</feature>
<feature type="transmembrane region" description="Helical" evidence="7">
    <location>
        <begin position="327"/>
        <end position="345"/>
    </location>
</feature>